<gene>
    <name evidence="4" type="ORF">HY730_08530</name>
</gene>
<proteinExistence type="predicted"/>
<accession>A0A933GPR4</accession>
<evidence type="ECO:0000313" key="5">
    <source>
        <dbReference type="Proteomes" id="UP000772181"/>
    </source>
</evidence>
<feature type="signal peptide" evidence="2">
    <location>
        <begin position="1"/>
        <end position="20"/>
    </location>
</feature>
<dbReference type="SMART" id="SM00028">
    <property type="entry name" value="TPR"/>
    <property type="match status" value="4"/>
</dbReference>
<dbReference type="Pfam" id="PF13485">
    <property type="entry name" value="Peptidase_MA_2"/>
    <property type="match status" value="1"/>
</dbReference>
<dbReference type="EMBL" id="JACQWF010000375">
    <property type="protein sequence ID" value="MBI4596405.1"/>
    <property type="molecule type" value="Genomic_DNA"/>
</dbReference>
<dbReference type="InterPro" id="IPR019734">
    <property type="entry name" value="TPR_rpt"/>
</dbReference>
<protein>
    <recommendedName>
        <fullName evidence="3">Peptidase MA-like domain-containing protein</fullName>
    </recommendedName>
</protein>
<reference evidence="4" key="1">
    <citation type="submission" date="2020-07" db="EMBL/GenBank/DDBJ databases">
        <title>Huge and variable diversity of episymbiotic CPR bacteria and DPANN archaea in groundwater ecosystems.</title>
        <authorList>
            <person name="He C.Y."/>
            <person name="Keren R."/>
            <person name="Whittaker M."/>
            <person name="Farag I.F."/>
            <person name="Doudna J."/>
            <person name="Cate J.H.D."/>
            <person name="Banfield J.F."/>
        </authorList>
    </citation>
    <scope>NUCLEOTIDE SEQUENCE</scope>
    <source>
        <strain evidence="4">NC_groundwater_1482_Ag_S-0.65um_47_24</strain>
    </source>
</reference>
<dbReference type="PROSITE" id="PS50005">
    <property type="entry name" value="TPR"/>
    <property type="match status" value="1"/>
</dbReference>
<dbReference type="AlphaFoldDB" id="A0A933GPR4"/>
<feature type="repeat" description="TPR" evidence="1">
    <location>
        <begin position="430"/>
        <end position="463"/>
    </location>
</feature>
<dbReference type="SUPFAM" id="SSF48452">
    <property type="entry name" value="TPR-like"/>
    <property type="match status" value="1"/>
</dbReference>
<evidence type="ECO:0000313" key="4">
    <source>
        <dbReference type="EMBL" id="MBI4596405.1"/>
    </source>
</evidence>
<dbReference type="Pfam" id="PF14559">
    <property type="entry name" value="TPR_19"/>
    <property type="match status" value="1"/>
</dbReference>
<feature type="chain" id="PRO_5037505437" description="Peptidase MA-like domain-containing protein" evidence="2">
    <location>
        <begin position="21"/>
        <end position="531"/>
    </location>
</feature>
<feature type="domain" description="Peptidase MA-like" evidence="3">
    <location>
        <begin position="189"/>
        <end position="357"/>
    </location>
</feature>
<dbReference type="InterPro" id="IPR039568">
    <property type="entry name" value="Peptidase_MA-like_dom"/>
</dbReference>
<evidence type="ECO:0000256" key="1">
    <source>
        <dbReference type="PROSITE-ProRule" id="PRU00339"/>
    </source>
</evidence>
<dbReference type="InterPro" id="IPR011990">
    <property type="entry name" value="TPR-like_helical_dom_sf"/>
</dbReference>
<dbReference type="Pfam" id="PF13181">
    <property type="entry name" value="TPR_8"/>
    <property type="match status" value="1"/>
</dbReference>
<organism evidence="4 5">
    <name type="scientific">Tectimicrobiota bacterium</name>
    <dbReference type="NCBI Taxonomy" id="2528274"/>
    <lineage>
        <taxon>Bacteria</taxon>
        <taxon>Pseudomonadati</taxon>
        <taxon>Nitrospinota/Tectimicrobiota group</taxon>
        <taxon>Candidatus Tectimicrobiota</taxon>
    </lineage>
</organism>
<comment type="caution">
    <text evidence="4">The sequence shown here is derived from an EMBL/GenBank/DDBJ whole genome shotgun (WGS) entry which is preliminary data.</text>
</comment>
<dbReference type="Proteomes" id="UP000772181">
    <property type="component" value="Unassembled WGS sequence"/>
</dbReference>
<sequence>MKKLFIVIIFLLFSGTWAQAEPIAHKDSPSAYMARLKEANYLLETWQVEPGFKALLDLSKERQDESVTLFLLGKAYFLKGDYDGAVEILDKARAVPILGAEWESFAEFVKQTRDAAKGFTEFTSEHFRLRVKPGVDEVLVPYALDTLEKAYREIGADFDFFPEEKVLFEIYPDFESFNIASSLSKRDMEVSGAIGIAKFNRIMIVSPKVAAHGYRYLDTLTHEYVHYVIYRVTKSEATIWLQEGTAKYEETRWRNKKGGYLQPASTSLLAVAVNLGKKISFAQMEPSLVKLPSTQDVQQAFAQATMAIDYLIQTGGQEKFRKFFWELGQGSTIPEAIEKIVGFTFQTFEEKYWNYIKEKNFQIIPGLMAEGFEFKEGAGGEEDREKLLKKIESTEGQRLALLGDLLFDEKRYAAAGLEYSKALELAANSALIETRLAKTLTYVGDLERAEKLYLQVIAIHPSHTAAFDNLAELNLVKKNLQAAREMLETSNAINPFNPRTHELLALIYTQAGLEEQAALELKSLKILQREK</sequence>
<evidence type="ECO:0000259" key="3">
    <source>
        <dbReference type="Pfam" id="PF13485"/>
    </source>
</evidence>
<dbReference type="Gene3D" id="1.25.40.10">
    <property type="entry name" value="Tetratricopeptide repeat domain"/>
    <property type="match status" value="1"/>
</dbReference>
<keyword evidence="2" id="KW-0732">Signal</keyword>
<name>A0A933GPR4_UNCTE</name>
<keyword evidence="1" id="KW-0802">TPR repeat</keyword>
<evidence type="ECO:0000256" key="2">
    <source>
        <dbReference type="SAM" id="SignalP"/>
    </source>
</evidence>